<dbReference type="PANTHER" id="PTHR13952:SF21">
    <property type="entry name" value="POLYNUCLEOTIDE ADENYLYLTRANSFERASE DOMAIN_RNA RECOGNITION MOTIF PROTEIN-RELATED"/>
    <property type="match status" value="1"/>
</dbReference>
<dbReference type="Pfam" id="PF00076">
    <property type="entry name" value="RRM_1"/>
    <property type="match status" value="2"/>
</dbReference>
<name>A0ABD0LRI3_9CAEN</name>
<dbReference type="PANTHER" id="PTHR13952">
    <property type="entry name" value="U1 SMALL NUCLEAR RIBONUCLEOPROTEIN 70 KD"/>
    <property type="match status" value="1"/>
</dbReference>
<reference evidence="6 7" key="1">
    <citation type="journal article" date="2023" name="Sci. Data">
        <title>Genome assembly of the Korean intertidal mud-creeper Batillaria attramentaria.</title>
        <authorList>
            <person name="Patra A.K."/>
            <person name="Ho P.T."/>
            <person name="Jun S."/>
            <person name="Lee S.J."/>
            <person name="Kim Y."/>
            <person name="Won Y.J."/>
        </authorList>
    </citation>
    <scope>NUCLEOTIDE SEQUENCE [LARGE SCALE GENOMIC DNA]</scope>
    <source>
        <strain evidence="6">Wonlab-2016</strain>
    </source>
</reference>
<dbReference type="InterPro" id="IPR012677">
    <property type="entry name" value="Nucleotide-bd_a/b_plait_sf"/>
</dbReference>
<feature type="compositionally biased region" description="Polar residues" evidence="4">
    <location>
        <begin position="8"/>
        <end position="23"/>
    </location>
</feature>
<dbReference type="SUPFAM" id="SSF54928">
    <property type="entry name" value="RNA-binding domain, RBD"/>
    <property type="match status" value="2"/>
</dbReference>
<evidence type="ECO:0000313" key="6">
    <source>
        <dbReference type="EMBL" id="KAK7502052.1"/>
    </source>
</evidence>
<dbReference type="PROSITE" id="PS50102">
    <property type="entry name" value="RRM"/>
    <property type="match status" value="2"/>
</dbReference>
<proteinExistence type="predicted"/>
<evidence type="ECO:0000256" key="4">
    <source>
        <dbReference type="SAM" id="MobiDB-lite"/>
    </source>
</evidence>
<comment type="caution">
    <text evidence="6">The sequence shown here is derived from an EMBL/GenBank/DDBJ whole genome shotgun (WGS) entry which is preliminary data.</text>
</comment>
<protein>
    <recommendedName>
        <fullName evidence="5">RRM domain-containing protein</fullName>
    </recommendedName>
</protein>
<dbReference type="CDD" id="cd00590">
    <property type="entry name" value="RRM_SF"/>
    <property type="match status" value="1"/>
</dbReference>
<evidence type="ECO:0000256" key="3">
    <source>
        <dbReference type="PROSITE-ProRule" id="PRU00176"/>
    </source>
</evidence>
<dbReference type="InterPro" id="IPR051183">
    <property type="entry name" value="U1_U11-U12_snRNP_70-35kDa"/>
</dbReference>
<feature type="domain" description="RRM" evidence="5">
    <location>
        <begin position="169"/>
        <end position="248"/>
    </location>
</feature>
<feature type="compositionally biased region" description="Basic and acidic residues" evidence="4">
    <location>
        <begin position="31"/>
        <end position="44"/>
    </location>
</feature>
<dbReference type="Proteomes" id="UP001519460">
    <property type="component" value="Unassembled WGS sequence"/>
</dbReference>
<comment type="subcellular location">
    <subcellularLocation>
        <location evidence="1">Nucleus</location>
    </subcellularLocation>
</comment>
<evidence type="ECO:0000256" key="2">
    <source>
        <dbReference type="ARBA" id="ARBA00023242"/>
    </source>
</evidence>
<dbReference type="InterPro" id="IPR000504">
    <property type="entry name" value="RRM_dom"/>
</dbReference>
<keyword evidence="3" id="KW-0694">RNA-binding</keyword>
<evidence type="ECO:0000313" key="7">
    <source>
        <dbReference type="Proteomes" id="UP001519460"/>
    </source>
</evidence>
<dbReference type="Gene3D" id="3.30.70.330">
    <property type="match status" value="2"/>
</dbReference>
<feature type="region of interest" description="Disordered" evidence="4">
    <location>
        <begin position="1"/>
        <end position="165"/>
    </location>
</feature>
<dbReference type="GO" id="GO:0003723">
    <property type="term" value="F:RNA binding"/>
    <property type="evidence" value="ECO:0007669"/>
    <property type="project" value="UniProtKB-UniRule"/>
</dbReference>
<dbReference type="GO" id="GO:0005634">
    <property type="term" value="C:nucleus"/>
    <property type="evidence" value="ECO:0007669"/>
    <property type="project" value="UniProtKB-SubCell"/>
</dbReference>
<keyword evidence="2" id="KW-0539">Nucleus</keyword>
<gene>
    <name evidence="6" type="ORF">BaRGS_00006804</name>
</gene>
<feature type="non-terminal residue" evidence="6">
    <location>
        <position position="386"/>
    </location>
</feature>
<evidence type="ECO:0000256" key="1">
    <source>
        <dbReference type="ARBA" id="ARBA00004123"/>
    </source>
</evidence>
<dbReference type="AlphaFoldDB" id="A0ABD0LRI3"/>
<organism evidence="6 7">
    <name type="scientific">Batillaria attramentaria</name>
    <dbReference type="NCBI Taxonomy" id="370345"/>
    <lineage>
        <taxon>Eukaryota</taxon>
        <taxon>Metazoa</taxon>
        <taxon>Spiralia</taxon>
        <taxon>Lophotrochozoa</taxon>
        <taxon>Mollusca</taxon>
        <taxon>Gastropoda</taxon>
        <taxon>Caenogastropoda</taxon>
        <taxon>Sorbeoconcha</taxon>
        <taxon>Cerithioidea</taxon>
        <taxon>Batillariidae</taxon>
        <taxon>Batillaria</taxon>
    </lineage>
</organism>
<evidence type="ECO:0000259" key="5">
    <source>
        <dbReference type="PROSITE" id="PS50102"/>
    </source>
</evidence>
<sequence length="386" mass="42060">MGLKQKAKTPQPQKGQRPQTKNTPKSAPPGKKPEAKKGSKDEVSMKAVKAKLFHQNGSATPGKGKGTPSPKPGDKRKLDTPRVQTPGNKKTPGKPSTPAMPMKKGKPTPVKTPQSAKPQTPAAKKTPASGGKAVAVASGKKGGEKKPATPSAVKDAAGDAKRQADRDKKTLFVKNLPPDVQVSDIKALSKDILNVRLRVTVHAKNRQKKRIGFAYLEFASEAAADKNYKLLKGSFLKEQELMVDYVGEKSTHTPLKKKETADPDPLRLYITGFGKATTQADLHKLFPKAVEIHFPIRKKDKTPLGFAFARFANEQQAKISHDKIQGKVVDGCNIIVLFAKQRTDKDKVKAKKNKEKKQIERSQLNIFPIESELGSVSETSEPPAKR</sequence>
<feature type="compositionally biased region" description="Basic and acidic residues" evidence="4">
    <location>
        <begin position="156"/>
        <end position="165"/>
    </location>
</feature>
<keyword evidence="7" id="KW-1185">Reference proteome</keyword>
<accession>A0ABD0LRI3</accession>
<dbReference type="EMBL" id="JACVVK020000028">
    <property type="protein sequence ID" value="KAK7502052.1"/>
    <property type="molecule type" value="Genomic_DNA"/>
</dbReference>
<feature type="domain" description="RRM" evidence="5">
    <location>
        <begin position="266"/>
        <end position="341"/>
    </location>
</feature>
<feature type="compositionally biased region" description="Low complexity" evidence="4">
    <location>
        <begin position="128"/>
        <end position="139"/>
    </location>
</feature>
<dbReference type="InterPro" id="IPR035979">
    <property type="entry name" value="RBD_domain_sf"/>
</dbReference>
<dbReference type="SMART" id="SM00360">
    <property type="entry name" value="RRM"/>
    <property type="match status" value="2"/>
</dbReference>